<accession>A0A4Z2ET35</accession>
<dbReference type="Proteomes" id="UP000314294">
    <property type="component" value="Unassembled WGS sequence"/>
</dbReference>
<evidence type="ECO:0000313" key="2">
    <source>
        <dbReference type="Proteomes" id="UP000314294"/>
    </source>
</evidence>
<evidence type="ECO:0000313" key="1">
    <source>
        <dbReference type="EMBL" id="TNN31969.1"/>
    </source>
</evidence>
<name>A0A4Z2ET35_9TELE</name>
<dbReference type="AlphaFoldDB" id="A0A4Z2ET35"/>
<dbReference type="EMBL" id="SRLO01003019">
    <property type="protein sequence ID" value="TNN31969.1"/>
    <property type="molecule type" value="Genomic_DNA"/>
</dbReference>
<keyword evidence="2" id="KW-1185">Reference proteome</keyword>
<sequence length="76" mass="8958">MCICGIAMEARHRPHGSFPRALVFNPFGDLRSLWRKLEAAMSSLTSRRRNNDKLLRHNRLQETRLHLFWIPVFDVA</sequence>
<gene>
    <name evidence="1" type="ORF">EYF80_057871</name>
</gene>
<proteinExistence type="predicted"/>
<organism evidence="1 2">
    <name type="scientific">Liparis tanakae</name>
    <name type="common">Tanaka's snailfish</name>
    <dbReference type="NCBI Taxonomy" id="230148"/>
    <lineage>
        <taxon>Eukaryota</taxon>
        <taxon>Metazoa</taxon>
        <taxon>Chordata</taxon>
        <taxon>Craniata</taxon>
        <taxon>Vertebrata</taxon>
        <taxon>Euteleostomi</taxon>
        <taxon>Actinopterygii</taxon>
        <taxon>Neopterygii</taxon>
        <taxon>Teleostei</taxon>
        <taxon>Neoteleostei</taxon>
        <taxon>Acanthomorphata</taxon>
        <taxon>Eupercaria</taxon>
        <taxon>Perciformes</taxon>
        <taxon>Cottioidei</taxon>
        <taxon>Cottales</taxon>
        <taxon>Liparidae</taxon>
        <taxon>Liparis</taxon>
    </lineage>
</organism>
<reference evidence="1 2" key="1">
    <citation type="submission" date="2019-03" db="EMBL/GenBank/DDBJ databases">
        <title>First draft genome of Liparis tanakae, snailfish: a comprehensive survey of snailfish specific genes.</title>
        <authorList>
            <person name="Kim W."/>
            <person name="Song I."/>
            <person name="Jeong J.-H."/>
            <person name="Kim D."/>
            <person name="Kim S."/>
            <person name="Ryu S."/>
            <person name="Song J.Y."/>
            <person name="Lee S.K."/>
        </authorList>
    </citation>
    <scope>NUCLEOTIDE SEQUENCE [LARGE SCALE GENOMIC DNA]</scope>
    <source>
        <tissue evidence="1">Muscle</tissue>
    </source>
</reference>
<protein>
    <submittedName>
        <fullName evidence="1">Uncharacterized protein</fullName>
    </submittedName>
</protein>
<comment type="caution">
    <text evidence="1">The sequence shown here is derived from an EMBL/GenBank/DDBJ whole genome shotgun (WGS) entry which is preliminary data.</text>
</comment>